<evidence type="ECO:0000256" key="8">
    <source>
        <dbReference type="RuleBase" id="RU000304"/>
    </source>
</evidence>
<dbReference type="GO" id="GO:0007165">
    <property type="term" value="P:signal transduction"/>
    <property type="evidence" value="ECO:0007669"/>
    <property type="project" value="TreeGrafter"/>
</dbReference>
<dbReference type="AlphaFoldDB" id="A0A1J4JZ88"/>
<evidence type="ECO:0000256" key="4">
    <source>
        <dbReference type="ARBA" id="ARBA00022741"/>
    </source>
</evidence>
<dbReference type="PROSITE" id="PS50011">
    <property type="entry name" value="PROTEIN_KINASE_DOM"/>
    <property type="match status" value="1"/>
</dbReference>
<dbReference type="InterPro" id="IPR039192">
    <property type="entry name" value="STKc_GSK3"/>
</dbReference>
<dbReference type="GeneID" id="94840631"/>
<dbReference type="Gene3D" id="1.10.510.10">
    <property type="entry name" value="Transferase(Phosphotransferase) domain 1"/>
    <property type="match status" value="1"/>
</dbReference>
<dbReference type="InterPro" id="IPR008271">
    <property type="entry name" value="Ser/Thr_kinase_AS"/>
</dbReference>
<dbReference type="GO" id="GO:0004674">
    <property type="term" value="F:protein serine/threonine kinase activity"/>
    <property type="evidence" value="ECO:0007669"/>
    <property type="project" value="UniProtKB-KW"/>
</dbReference>
<keyword evidence="2 8" id="KW-0723">Serine/threonine-protein kinase</keyword>
<dbReference type="GO" id="GO:0005737">
    <property type="term" value="C:cytoplasm"/>
    <property type="evidence" value="ECO:0007669"/>
    <property type="project" value="TreeGrafter"/>
</dbReference>
<feature type="binding site" evidence="7">
    <location>
        <position position="70"/>
    </location>
    <ligand>
        <name>ATP</name>
        <dbReference type="ChEBI" id="CHEBI:30616"/>
    </ligand>
</feature>
<dbReference type="Proteomes" id="UP000179807">
    <property type="component" value="Unassembled WGS sequence"/>
</dbReference>
<dbReference type="FunFam" id="1.10.510.10:FF:000624">
    <property type="entry name" value="Mitogen-activated protein kinase"/>
    <property type="match status" value="1"/>
</dbReference>
<gene>
    <name evidence="10" type="ORF">TRFO_28035</name>
</gene>
<dbReference type="PANTHER" id="PTHR24057">
    <property type="entry name" value="GLYCOGEN SYNTHASE KINASE-3 ALPHA"/>
    <property type="match status" value="1"/>
</dbReference>
<dbReference type="SMART" id="SM00220">
    <property type="entry name" value="S_TKc"/>
    <property type="match status" value="1"/>
</dbReference>
<dbReference type="InterPro" id="IPR011009">
    <property type="entry name" value="Kinase-like_dom_sf"/>
</dbReference>
<evidence type="ECO:0000256" key="3">
    <source>
        <dbReference type="ARBA" id="ARBA00022679"/>
    </source>
</evidence>
<proteinExistence type="inferred from homology"/>
<dbReference type="OrthoDB" id="272141at2759"/>
<protein>
    <submittedName>
        <fullName evidence="10">Glycogen synthase kinase-3</fullName>
    </submittedName>
</protein>
<dbReference type="EMBL" id="MLAK01000792">
    <property type="protein sequence ID" value="OHT04473.1"/>
    <property type="molecule type" value="Genomic_DNA"/>
</dbReference>
<evidence type="ECO:0000256" key="7">
    <source>
        <dbReference type="PROSITE-ProRule" id="PRU10141"/>
    </source>
</evidence>
<dbReference type="PANTHER" id="PTHR24057:SF0">
    <property type="entry name" value="PROTEIN KINASE SHAGGY-RELATED"/>
    <property type="match status" value="1"/>
</dbReference>
<dbReference type="Pfam" id="PF00069">
    <property type="entry name" value="Pkinase"/>
    <property type="match status" value="1"/>
</dbReference>
<evidence type="ECO:0000313" key="11">
    <source>
        <dbReference type="Proteomes" id="UP000179807"/>
    </source>
</evidence>
<dbReference type="InterPro" id="IPR017441">
    <property type="entry name" value="Protein_kinase_ATP_BS"/>
</dbReference>
<keyword evidence="4 7" id="KW-0547">Nucleotide-binding</keyword>
<evidence type="ECO:0000256" key="2">
    <source>
        <dbReference type="ARBA" id="ARBA00022527"/>
    </source>
</evidence>
<evidence type="ECO:0000259" key="9">
    <source>
        <dbReference type="PROSITE" id="PS50011"/>
    </source>
</evidence>
<keyword evidence="11" id="KW-1185">Reference proteome</keyword>
<dbReference type="PROSITE" id="PS00108">
    <property type="entry name" value="PROTEIN_KINASE_ST"/>
    <property type="match status" value="1"/>
</dbReference>
<organism evidence="10 11">
    <name type="scientific">Tritrichomonas foetus</name>
    <dbReference type="NCBI Taxonomy" id="1144522"/>
    <lineage>
        <taxon>Eukaryota</taxon>
        <taxon>Metamonada</taxon>
        <taxon>Parabasalia</taxon>
        <taxon>Tritrichomonadida</taxon>
        <taxon>Tritrichomonadidae</taxon>
        <taxon>Tritrichomonas</taxon>
    </lineage>
</organism>
<keyword evidence="5 10" id="KW-0418">Kinase</keyword>
<dbReference type="CDD" id="cd14137">
    <property type="entry name" value="STKc_GSK3"/>
    <property type="match status" value="1"/>
</dbReference>
<comment type="caution">
    <text evidence="10">The sequence shown here is derived from an EMBL/GenBank/DDBJ whole genome shotgun (WGS) entry which is preliminary data.</text>
</comment>
<dbReference type="SUPFAM" id="SSF56112">
    <property type="entry name" value="Protein kinase-like (PK-like)"/>
    <property type="match status" value="1"/>
</dbReference>
<evidence type="ECO:0000256" key="1">
    <source>
        <dbReference type="ARBA" id="ARBA00005527"/>
    </source>
</evidence>
<evidence type="ECO:0000313" key="10">
    <source>
        <dbReference type="EMBL" id="OHT04473.1"/>
    </source>
</evidence>
<dbReference type="GO" id="GO:0030154">
    <property type="term" value="P:cell differentiation"/>
    <property type="evidence" value="ECO:0007669"/>
    <property type="project" value="TreeGrafter"/>
</dbReference>
<dbReference type="Gene3D" id="3.30.200.20">
    <property type="entry name" value="Phosphorylase Kinase, domain 1"/>
    <property type="match status" value="1"/>
</dbReference>
<dbReference type="VEuPathDB" id="TrichDB:TRFO_28035"/>
<dbReference type="RefSeq" id="XP_068357609.1">
    <property type="nucleotide sequence ID" value="XM_068505927.1"/>
</dbReference>
<evidence type="ECO:0000256" key="5">
    <source>
        <dbReference type="ARBA" id="ARBA00022777"/>
    </source>
</evidence>
<dbReference type="GO" id="GO:0005524">
    <property type="term" value="F:ATP binding"/>
    <property type="evidence" value="ECO:0007669"/>
    <property type="project" value="UniProtKB-UniRule"/>
</dbReference>
<keyword evidence="6 7" id="KW-0067">ATP-binding</keyword>
<reference evidence="10" key="1">
    <citation type="submission" date="2016-10" db="EMBL/GenBank/DDBJ databases">
        <authorList>
            <person name="Benchimol M."/>
            <person name="Almeida L.G."/>
            <person name="Vasconcelos A.T."/>
            <person name="Perreira-Neves A."/>
            <person name="Rosa I.A."/>
            <person name="Tasca T."/>
            <person name="Bogo M.R."/>
            <person name="de Souza W."/>
        </authorList>
    </citation>
    <scope>NUCLEOTIDE SEQUENCE [LARGE SCALE GENOMIC DNA]</scope>
    <source>
        <strain evidence="10">K</strain>
    </source>
</reference>
<comment type="similarity">
    <text evidence="1">Belongs to the protein kinase superfamily. CMGC Ser/Thr protein kinase family. GSK-3 subfamily.</text>
</comment>
<dbReference type="InterPro" id="IPR000719">
    <property type="entry name" value="Prot_kinase_dom"/>
</dbReference>
<name>A0A1J4JZ88_9EUKA</name>
<feature type="domain" description="Protein kinase" evidence="9">
    <location>
        <begin position="40"/>
        <end position="367"/>
    </location>
</feature>
<dbReference type="PROSITE" id="PS00107">
    <property type="entry name" value="PROTEIN_KINASE_ATP"/>
    <property type="match status" value="1"/>
</dbReference>
<evidence type="ECO:0000256" key="6">
    <source>
        <dbReference type="ARBA" id="ARBA00022840"/>
    </source>
</evidence>
<dbReference type="GO" id="GO:0005634">
    <property type="term" value="C:nucleus"/>
    <property type="evidence" value="ECO:0007669"/>
    <property type="project" value="TreeGrafter"/>
</dbReference>
<dbReference type="InterPro" id="IPR050591">
    <property type="entry name" value="GSK-3"/>
</dbReference>
<accession>A0A1J4JZ88</accession>
<sequence length="403" mass="46225">MSAIRNSILQINGGITIRKRRISQPPSKAENTIQRRNILYKPIKYIGKGAFGVVYITRSPENNELVAVKKILHDPKYKNRELDIMKNLKHPNCVSLKTAFKTRGDKPNEIYYNIVMDFMPCSLNQYNLSFRVSNMKPPRILVKLFSFQLFSGLAYLHHIGITHRDIKPQNILIDPDSGVLKIGDFGSAKKLGNNENSVTYIASRYYRSPELLFECNNYSNKIDIWAAGCVIAEMIKPGSPIFHGGNSNEQIFELFNILGPPTEEDMESFEHLRDLDINLYYDYLDYMANIKKIELIYQKSDPSKISINANDLLNEKLDEIRSNAKGIESCLAAKSDLLDLVYLLRKIFVYNPTKRISAIECLRHSCFDELFESCARLPNDKILPPLDRFPNFDFGIQHERAAS</sequence>
<keyword evidence="3" id="KW-0808">Transferase</keyword>